<name>A0ACB9RW16_9MYRT</name>
<evidence type="ECO:0000313" key="1">
    <source>
        <dbReference type="EMBL" id="KAI4383386.1"/>
    </source>
</evidence>
<organism evidence="1 2">
    <name type="scientific">Melastoma candidum</name>
    <dbReference type="NCBI Taxonomy" id="119954"/>
    <lineage>
        <taxon>Eukaryota</taxon>
        <taxon>Viridiplantae</taxon>
        <taxon>Streptophyta</taxon>
        <taxon>Embryophyta</taxon>
        <taxon>Tracheophyta</taxon>
        <taxon>Spermatophyta</taxon>
        <taxon>Magnoliopsida</taxon>
        <taxon>eudicotyledons</taxon>
        <taxon>Gunneridae</taxon>
        <taxon>Pentapetalae</taxon>
        <taxon>rosids</taxon>
        <taxon>malvids</taxon>
        <taxon>Myrtales</taxon>
        <taxon>Melastomataceae</taxon>
        <taxon>Melastomatoideae</taxon>
        <taxon>Melastomateae</taxon>
        <taxon>Melastoma</taxon>
    </lineage>
</organism>
<evidence type="ECO:0000313" key="2">
    <source>
        <dbReference type="Proteomes" id="UP001057402"/>
    </source>
</evidence>
<proteinExistence type="predicted"/>
<accession>A0ACB9RW16</accession>
<sequence length="538" mass="60027">MMSSILSPSATTSISFSPQQYRNRYEDLASLEQHCASMRDLRKIHSRLVKTGEIEDTHTASRLLAFCVSPAGDLRYARLLFDRIRDPNLFIWNTMIRGLSNGPSPEGALHLFVEMLGHTSVMPQRLTFPSLFKACSLLGWACTGSQLHGMVVKLGIDDDPYVRNTVLHAYVTLGLFEEARKVFDEDEITDVVACNCMVMGLAKCGEIDEARRLFDEMDIKSRITWNSMISGYVRNGRFLQAMELSREMRDNGIEPDEYTVVSLLNACAYTGSLRQGQWIHDFIKIKGINLNSVLVTALIDMYSRCGSIGEAYAVFQAALGKGLSCWNSMILGLARNNHEEEAIALFLELESYGNLKPDGITFIGVLTACCHAGLLAEAVKYFLLMKEKYNIEPSIKHYSCMVDLFGLIGLLEEAEELIRSMPESICPDVIIWGSLLAASVNHGNQDVATRAAQEMIYLDPSDTSAYVLMSNVHSASQQYENALQQRSLMRGHTTGKEPGCSSIEVEGEVHEFIAGGRSHPRVEEIYKLLEDIGKNLRE</sequence>
<gene>
    <name evidence="1" type="ORF">MLD38_009228</name>
</gene>
<dbReference type="Proteomes" id="UP001057402">
    <property type="component" value="Chromosome 3"/>
</dbReference>
<protein>
    <submittedName>
        <fullName evidence="1">Uncharacterized protein</fullName>
    </submittedName>
</protein>
<reference evidence="2" key="1">
    <citation type="journal article" date="2023" name="Front. Plant Sci.">
        <title>Chromosomal-level genome assembly of Melastoma candidum provides insights into trichome evolution.</title>
        <authorList>
            <person name="Zhong Y."/>
            <person name="Wu W."/>
            <person name="Sun C."/>
            <person name="Zou P."/>
            <person name="Liu Y."/>
            <person name="Dai S."/>
            <person name="Zhou R."/>
        </authorList>
    </citation>
    <scope>NUCLEOTIDE SEQUENCE [LARGE SCALE GENOMIC DNA]</scope>
</reference>
<dbReference type="EMBL" id="CM042882">
    <property type="protein sequence ID" value="KAI4383386.1"/>
    <property type="molecule type" value="Genomic_DNA"/>
</dbReference>
<comment type="caution">
    <text evidence="1">The sequence shown here is derived from an EMBL/GenBank/DDBJ whole genome shotgun (WGS) entry which is preliminary data.</text>
</comment>
<keyword evidence="2" id="KW-1185">Reference proteome</keyword>